<dbReference type="EMBL" id="BDFE01000006">
    <property type="protein sequence ID" value="GAU07671.1"/>
    <property type="molecule type" value="Genomic_DNA"/>
</dbReference>
<sequence length="93" mass="10718">MQQDRRFRIASREALWCILLTLANFVWWYGFAYGLGSGPAESFTFILGLPAWFFMSCVAGFPLFGILAWIMVRFAFTDMPLDPESSEDPRTHQ</sequence>
<evidence type="ECO:0000313" key="2">
    <source>
        <dbReference type="EMBL" id="GAU07671.1"/>
    </source>
</evidence>
<keyword evidence="1" id="KW-0812">Transmembrane</keyword>
<dbReference type="STRING" id="1592317.DPF_0366"/>
<reference evidence="3" key="1">
    <citation type="submission" date="2016-06" db="EMBL/GenBank/DDBJ databases">
        <title>Draft genome sequence of Desulfoplanes formicivorans strain Pf12B.</title>
        <authorList>
            <person name="Watanabe M."/>
            <person name="Kojima H."/>
            <person name="Fukui M."/>
        </authorList>
    </citation>
    <scope>NUCLEOTIDE SEQUENCE [LARGE SCALE GENOMIC DNA]</scope>
    <source>
        <strain evidence="3">Pf12B</strain>
    </source>
</reference>
<gene>
    <name evidence="2" type="ORF">DPF_0366</name>
</gene>
<evidence type="ECO:0000313" key="3">
    <source>
        <dbReference type="Proteomes" id="UP000095200"/>
    </source>
</evidence>
<comment type="caution">
    <text evidence="2">The sequence shown here is derived from an EMBL/GenBank/DDBJ whole genome shotgun (WGS) entry which is preliminary data.</text>
</comment>
<feature type="transmembrane region" description="Helical" evidence="1">
    <location>
        <begin position="12"/>
        <end position="31"/>
    </location>
</feature>
<feature type="transmembrane region" description="Helical" evidence="1">
    <location>
        <begin position="51"/>
        <end position="72"/>
    </location>
</feature>
<keyword evidence="1" id="KW-1133">Transmembrane helix</keyword>
<organism evidence="2 3">
    <name type="scientific">Desulfoplanes formicivorans</name>
    <dbReference type="NCBI Taxonomy" id="1592317"/>
    <lineage>
        <taxon>Bacteria</taxon>
        <taxon>Pseudomonadati</taxon>
        <taxon>Thermodesulfobacteriota</taxon>
        <taxon>Desulfovibrionia</taxon>
        <taxon>Desulfovibrionales</taxon>
        <taxon>Desulfoplanaceae</taxon>
        <taxon>Desulfoplanes</taxon>
    </lineage>
</organism>
<dbReference type="PANTHER" id="PTHR39174:SF1">
    <property type="entry name" value="INNER MEMBRANE PROTEIN"/>
    <property type="match status" value="1"/>
</dbReference>
<dbReference type="PANTHER" id="PTHR39174">
    <property type="entry name" value="INNER MEMBRANE PROTEIN-RELATED"/>
    <property type="match status" value="1"/>
</dbReference>
<dbReference type="OrthoDB" id="1752893at2"/>
<dbReference type="RefSeq" id="WP_069857181.1">
    <property type="nucleotide sequence ID" value="NZ_BDFE01000006.1"/>
</dbReference>
<keyword evidence="1" id="KW-0472">Membrane</keyword>
<dbReference type="InterPro" id="IPR010398">
    <property type="entry name" value="DUF997"/>
</dbReference>
<protein>
    <submittedName>
        <fullName evidence="2">Sodium:pantothenate symporter</fullName>
    </submittedName>
</protein>
<proteinExistence type="predicted"/>
<name>A0A194AF01_9BACT</name>
<accession>A0A194AF01</accession>
<dbReference type="Pfam" id="PF06196">
    <property type="entry name" value="DUF997"/>
    <property type="match status" value="1"/>
</dbReference>
<dbReference type="Proteomes" id="UP000095200">
    <property type="component" value="Unassembled WGS sequence"/>
</dbReference>
<evidence type="ECO:0000256" key="1">
    <source>
        <dbReference type="SAM" id="Phobius"/>
    </source>
</evidence>
<dbReference type="AlphaFoldDB" id="A0A194AF01"/>
<keyword evidence="3" id="KW-1185">Reference proteome</keyword>